<dbReference type="STRING" id="1499967.U27_05525"/>
<reference evidence="1" key="1">
    <citation type="journal article" date="2015" name="PeerJ">
        <title>First genomic representation of candidate bacterial phylum KSB3 points to enhanced environmental sensing as a trigger of wastewater bulking.</title>
        <authorList>
            <person name="Sekiguchi Y."/>
            <person name="Ohashi A."/>
            <person name="Parks D.H."/>
            <person name="Yamauchi T."/>
            <person name="Tyson G.W."/>
            <person name="Hugenholtz P."/>
        </authorList>
    </citation>
    <scope>NUCLEOTIDE SEQUENCE [LARGE SCALE GENOMIC DNA]</scope>
</reference>
<dbReference type="eggNOG" id="ENOG50337HM">
    <property type="taxonomic scope" value="Bacteria"/>
</dbReference>
<dbReference type="Proteomes" id="UP000030661">
    <property type="component" value="Unassembled WGS sequence"/>
</dbReference>
<evidence type="ECO:0000313" key="2">
    <source>
        <dbReference type="Proteomes" id="UP000030661"/>
    </source>
</evidence>
<accession>A0A081C1U6</accession>
<dbReference type="EMBL" id="DF820468">
    <property type="protein sequence ID" value="GAK58551.1"/>
    <property type="molecule type" value="Genomic_DNA"/>
</dbReference>
<keyword evidence="2" id="KW-1185">Reference proteome</keyword>
<name>A0A081C1U6_VECG1</name>
<gene>
    <name evidence="1" type="ORF">U27_05525</name>
</gene>
<dbReference type="HOGENOM" id="CLU_1431970_0_0_0"/>
<evidence type="ECO:0000313" key="1">
    <source>
        <dbReference type="EMBL" id="GAK58551.1"/>
    </source>
</evidence>
<protein>
    <submittedName>
        <fullName evidence="1">Uncharacterized protein</fullName>
    </submittedName>
</protein>
<dbReference type="AlphaFoldDB" id="A0A081C1U6"/>
<proteinExistence type="predicted"/>
<sequence length="189" mass="21971">MSKLYINKRYFTDKKAKWVSFEDTQDLTETKKDIYGKCVPCITNLYDQLKDGKTAIDLGPAFTCWKVVVVLDSMEECVDLLSELETLLSDDMKVKGRFGSVDETKETKVIVFNVSGESQRKKLSEMLQVCSKRVNPRATITYHRGCAELYHELFGDWKLWKKTSLVKKPEAIQPIIQRIRKVLFWDKET</sequence>
<organism evidence="1">
    <name type="scientific">Vecturithrix granuli</name>
    <dbReference type="NCBI Taxonomy" id="1499967"/>
    <lineage>
        <taxon>Bacteria</taxon>
        <taxon>Candidatus Moduliflexota</taxon>
        <taxon>Candidatus Vecturitrichia</taxon>
        <taxon>Candidatus Vecturitrichales</taxon>
        <taxon>Candidatus Vecturitrichaceae</taxon>
        <taxon>Candidatus Vecturithrix</taxon>
    </lineage>
</organism>